<evidence type="ECO:0000313" key="2">
    <source>
        <dbReference type="EMBL" id="SAM02099.1"/>
    </source>
</evidence>
<evidence type="ECO:0000313" key="3">
    <source>
        <dbReference type="Proteomes" id="UP000078561"/>
    </source>
</evidence>
<gene>
    <name evidence="2" type="primary">ABSGL_07862.1 scaffold 9181</name>
</gene>
<dbReference type="AlphaFoldDB" id="A0A163M7L7"/>
<dbReference type="OrthoDB" id="2252306at2759"/>
<dbReference type="OMA" id="IMAVTHM"/>
<keyword evidence="3" id="KW-1185">Reference proteome</keyword>
<dbReference type="EMBL" id="LT553674">
    <property type="protein sequence ID" value="SAM02099.1"/>
    <property type="molecule type" value="Genomic_DNA"/>
</dbReference>
<accession>A0A163M7L7</accession>
<feature type="chain" id="PRO_5007844155" evidence="1">
    <location>
        <begin position="24"/>
        <end position="206"/>
    </location>
</feature>
<sequence length="206" mass="23212">MIFFLFSKVGWTWLLLTLTAVASQGVSPTGKQDGAAVLKHAIDTLRPGTYHLLNVKTKKYLTFLPGTLVEPSASNPDETTEWTIAKYKPKMYSINHDNGALKKCLSARWTNGKDDAGVLWQCELKYKKHSKRYEPILWQKQTWLMVPVSGLKNTFKIMAVTHMYDMIPTCLSSAATGGHTSRGGTVLKKCKYDTKDPSLYWTFEKA</sequence>
<dbReference type="SUPFAM" id="SSF50370">
    <property type="entry name" value="Ricin B-like lectins"/>
    <property type="match status" value="1"/>
</dbReference>
<dbReference type="InterPro" id="IPR035992">
    <property type="entry name" value="Ricin_B-like_lectins"/>
</dbReference>
<name>A0A163M7L7_ABSGL</name>
<dbReference type="InParanoid" id="A0A163M7L7"/>
<dbReference type="Proteomes" id="UP000078561">
    <property type="component" value="Unassembled WGS sequence"/>
</dbReference>
<protein>
    <submittedName>
        <fullName evidence="2">Uncharacterized protein</fullName>
    </submittedName>
</protein>
<keyword evidence="1" id="KW-0732">Signal</keyword>
<evidence type="ECO:0000256" key="1">
    <source>
        <dbReference type="SAM" id="SignalP"/>
    </source>
</evidence>
<feature type="signal peptide" evidence="1">
    <location>
        <begin position="1"/>
        <end position="23"/>
    </location>
</feature>
<dbReference type="PROSITE" id="PS50231">
    <property type="entry name" value="RICIN_B_LECTIN"/>
    <property type="match status" value="1"/>
</dbReference>
<proteinExistence type="predicted"/>
<organism evidence="2">
    <name type="scientific">Absidia glauca</name>
    <name type="common">Pin mould</name>
    <dbReference type="NCBI Taxonomy" id="4829"/>
    <lineage>
        <taxon>Eukaryota</taxon>
        <taxon>Fungi</taxon>
        <taxon>Fungi incertae sedis</taxon>
        <taxon>Mucoromycota</taxon>
        <taxon>Mucoromycotina</taxon>
        <taxon>Mucoromycetes</taxon>
        <taxon>Mucorales</taxon>
        <taxon>Cunninghamellaceae</taxon>
        <taxon>Absidia</taxon>
    </lineage>
</organism>
<reference evidence="2" key="1">
    <citation type="submission" date="2016-04" db="EMBL/GenBank/DDBJ databases">
        <authorList>
            <person name="Evans L.H."/>
            <person name="Alamgir A."/>
            <person name="Owens N."/>
            <person name="Weber N.D."/>
            <person name="Virtaneva K."/>
            <person name="Barbian K."/>
            <person name="Babar A."/>
            <person name="Rosenke K."/>
        </authorList>
    </citation>
    <scope>NUCLEOTIDE SEQUENCE [LARGE SCALE GENOMIC DNA]</scope>
    <source>
        <strain evidence="2">CBS 101.48</strain>
    </source>
</reference>